<keyword evidence="11" id="KW-1185">Reference proteome</keyword>
<dbReference type="InterPro" id="IPR035967">
    <property type="entry name" value="SWAP/Surp_sf"/>
</dbReference>
<evidence type="ECO:0000259" key="8">
    <source>
        <dbReference type="PROSITE" id="PS50053"/>
    </source>
</evidence>
<dbReference type="PANTHER" id="PTHR15316:SF1">
    <property type="entry name" value="SPLICING FACTOR 3A SUBUNIT 1"/>
    <property type="match status" value="1"/>
</dbReference>
<evidence type="ECO:0000256" key="1">
    <source>
        <dbReference type="ARBA" id="ARBA00004123"/>
    </source>
</evidence>
<dbReference type="PANTHER" id="PTHR15316">
    <property type="entry name" value="SPLICEOSOME ASSOCIATED PROTEIN 114/SWAP SPLICING FACTOR-RELATED"/>
    <property type="match status" value="1"/>
</dbReference>
<feature type="region of interest" description="Disordered" evidence="7">
    <location>
        <begin position="315"/>
        <end position="335"/>
    </location>
</feature>
<feature type="domain" description="SURP motif" evidence="9">
    <location>
        <begin position="162"/>
        <end position="204"/>
    </location>
</feature>
<dbReference type="InterPro" id="IPR000626">
    <property type="entry name" value="Ubiquitin-like_dom"/>
</dbReference>
<dbReference type="PROSITE" id="PS50128">
    <property type="entry name" value="SURP"/>
    <property type="match status" value="2"/>
</dbReference>
<evidence type="ECO:0000259" key="9">
    <source>
        <dbReference type="PROSITE" id="PS50128"/>
    </source>
</evidence>
<evidence type="ECO:0000256" key="6">
    <source>
        <dbReference type="ARBA" id="ARBA00023242"/>
    </source>
</evidence>
<gene>
    <name evidence="10" type="ORF">IE077_002660</name>
</gene>
<sequence>MSVIPASALPGGTPLLPSPSASLPMAPSPSLTPVGIIFPPADLRGIIDKTAQFVAKNGPEFESRVMREKNNQRFSFLFPNNPYRPYYELKVQEFKTGVEEVAKPAVPQAILDMKHKEEEKTKRKEQLLALTQFSDIEQELKPPEPDQYAVAHPYITPVDIDVIKTAAQFVARNGQRFLSGLTQRERNNPQFDFLKPSHALFGYFTSLVDSYTKCLLPPEEQIEKLKEIVQDIRIPFEKCYLQYRWETSQEKQRKEKEDAHAQERVQMASIDWHDFIVVETINFTTEDDSLPLAAPVDFSSTQAKRLPPPLEKIVVTTNGDVQPPGDPTEEVGRGDVEMEEEDMEMDIELQERMPHEKPTEEAAEASPLTPSAPLEQPPPEPPLPEDTKSEIKVVSGYTRAKRHAQGQPKMQKCPLTGQMIPADEMTAHLNTLLLDPRWKEELDRRKEKARKQNTFAPTGDVGSYLSAFATKRPDMFGSVEEEIKEHSDAFGIEAAAGSSSYDPHKGTTHQFSHLQPENSFIPIPPPPSVPMPPPALPVDPEATMASHAKRIRREVEESSQEQPMATPQPQGPVRYTLNCIAGGGLPAQQLQIEADISLSIQNFKESLIEAGLQKGLLANQLELKAVSSGASLEDKHTLASYQLGPDSVMEISVKSSSQFS</sequence>
<keyword evidence="3" id="KW-0747">Spliceosome</keyword>
<dbReference type="SUPFAM" id="SSF109905">
    <property type="entry name" value="Surp module (SWAP domain)"/>
    <property type="match status" value="2"/>
</dbReference>
<dbReference type="Gene3D" id="1.10.10.790">
    <property type="entry name" value="Surp module"/>
    <property type="match status" value="2"/>
</dbReference>
<comment type="subcellular location">
    <subcellularLocation>
        <location evidence="1">Nucleus</location>
    </subcellularLocation>
</comment>
<evidence type="ECO:0000256" key="7">
    <source>
        <dbReference type="SAM" id="MobiDB-lite"/>
    </source>
</evidence>
<dbReference type="Pfam" id="PF12230">
    <property type="entry name" value="PRP21_like_P"/>
    <property type="match status" value="1"/>
</dbReference>
<keyword evidence="2" id="KW-0507">mRNA processing</keyword>
<dbReference type="InterPro" id="IPR022030">
    <property type="entry name" value="SF3A1_dom"/>
</dbReference>
<dbReference type="SMART" id="SM00648">
    <property type="entry name" value="SWAP"/>
    <property type="match status" value="2"/>
</dbReference>
<dbReference type="Proteomes" id="UP000823046">
    <property type="component" value="Unassembled WGS sequence"/>
</dbReference>
<comment type="caution">
    <text evidence="10">The sequence shown here is derived from an EMBL/GenBank/DDBJ whole genome shotgun (WGS) entry which is preliminary data.</text>
</comment>
<dbReference type="PROSITE" id="PS50053">
    <property type="entry name" value="UBIQUITIN_2"/>
    <property type="match status" value="1"/>
</dbReference>
<dbReference type="InterPro" id="IPR045146">
    <property type="entry name" value="SF3A1"/>
</dbReference>
<feature type="domain" description="SURP motif" evidence="9">
    <location>
        <begin position="46"/>
        <end position="87"/>
    </location>
</feature>
<organism evidence="10 11">
    <name type="scientific">Cardiosporidium cionae</name>
    <dbReference type="NCBI Taxonomy" id="476202"/>
    <lineage>
        <taxon>Eukaryota</taxon>
        <taxon>Sar</taxon>
        <taxon>Alveolata</taxon>
        <taxon>Apicomplexa</taxon>
        <taxon>Aconoidasida</taxon>
        <taxon>Nephromycida</taxon>
        <taxon>Cardiosporidium</taxon>
    </lineage>
</organism>
<reference evidence="10 11" key="1">
    <citation type="journal article" date="2020" name="bioRxiv">
        <title>Metabolic contributions of an alphaproteobacterial endosymbiont in the apicomplexan Cardiosporidium cionae.</title>
        <authorList>
            <person name="Hunter E.S."/>
            <person name="Paight C.J."/>
            <person name="Lane C.E."/>
        </authorList>
    </citation>
    <scope>NUCLEOTIDE SEQUENCE [LARGE SCALE GENOMIC DNA]</scope>
    <source>
        <strain evidence="10">ESH_2018</strain>
    </source>
</reference>
<evidence type="ECO:0000313" key="11">
    <source>
        <dbReference type="Proteomes" id="UP000823046"/>
    </source>
</evidence>
<proteinExistence type="predicted"/>
<evidence type="ECO:0000313" key="10">
    <source>
        <dbReference type="EMBL" id="KAF8822790.1"/>
    </source>
</evidence>
<dbReference type="InterPro" id="IPR000061">
    <property type="entry name" value="Surp"/>
</dbReference>
<evidence type="ECO:0000256" key="4">
    <source>
        <dbReference type="ARBA" id="ARBA00022737"/>
    </source>
</evidence>
<keyword evidence="4" id="KW-0677">Repeat</keyword>
<feature type="compositionally biased region" description="Pro residues" evidence="7">
    <location>
        <begin position="375"/>
        <end position="384"/>
    </location>
</feature>
<evidence type="ECO:0000256" key="2">
    <source>
        <dbReference type="ARBA" id="ARBA00022664"/>
    </source>
</evidence>
<feature type="region of interest" description="Disordered" evidence="7">
    <location>
        <begin position="353"/>
        <end position="388"/>
    </location>
</feature>
<evidence type="ECO:0000256" key="3">
    <source>
        <dbReference type="ARBA" id="ARBA00022728"/>
    </source>
</evidence>
<feature type="domain" description="Ubiquitin-like" evidence="8">
    <location>
        <begin position="573"/>
        <end position="658"/>
    </location>
</feature>
<keyword evidence="6" id="KW-0539">Nucleus</keyword>
<evidence type="ECO:0000256" key="5">
    <source>
        <dbReference type="ARBA" id="ARBA00023187"/>
    </source>
</evidence>
<name>A0ABQ7JGK6_9APIC</name>
<keyword evidence="5" id="KW-0508">mRNA splicing</keyword>
<protein>
    <submittedName>
        <fullName evidence="10">Surp module domain-containing protein</fullName>
    </submittedName>
</protein>
<dbReference type="EMBL" id="JADAQX010000024">
    <property type="protein sequence ID" value="KAF8822790.1"/>
    <property type="molecule type" value="Genomic_DNA"/>
</dbReference>
<dbReference type="Pfam" id="PF01805">
    <property type="entry name" value="Surp"/>
    <property type="match status" value="2"/>
</dbReference>
<feature type="region of interest" description="Disordered" evidence="7">
    <location>
        <begin position="552"/>
        <end position="573"/>
    </location>
</feature>
<accession>A0ABQ7JGK6</accession>